<dbReference type="Pfam" id="PF02223">
    <property type="entry name" value="Thymidylate_kin"/>
    <property type="match status" value="1"/>
</dbReference>
<dbReference type="PATRIC" id="fig|1469144.10.peg.3559"/>
<evidence type="ECO:0000313" key="4">
    <source>
        <dbReference type="EMBL" id="KWX06563.1"/>
    </source>
</evidence>
<evidence type="ECO:0000313" key="2">
    <source>
        <dbReference type="EMBL" id="KWX02267.1"/>
    </source>
</evidence>
<organism evidence="2 5">
    <name type="scientific">Carbonactinospora thermoautotrophica</name>
    <dbReference type="NCBI Taxonomy" id="1469144"/>
    <lineage>
        <taxon>Bacteria</taxon>
        <taxon>Bacillati</taxon>
        <taxon>Actinomycetota</taxon>
        <taxon>Actinomycetes</taxon>
        <taxon>Kitasatosporales</taxon>
        <taxon>Carbonactinosporaceae</taxon>
        <taxon>Carbonactinospora</taxon>
    </lineage>
</organism>
<dbReference type="STRING" id="1469144.LI90_3310"/>
<evidence type="ECO:0000313" key="3">
    <source>
        <dbReference type="EMBL" id="KWX03439.1"/>
    </source>
</evidence>
<dbReference type="EMBL" id="JYIJ01000017">
    <property type="protein sequence ID" value="KWX03439.1"/>
    <property type="molecule type" value="Genomic_DNA"/>
</dbReference>
<proteinExistence type="predicted"/>
<evidence type="ECO:0000313" key="7">
    <source>
        <dbReference type="Proteomes" id="UP000070659"/>
    </source>
</evidence>
<evidence type="ECO:0000313" key="6">
    <source>
        <dbReference type="Proteomes" id="UP000070598"/>
    </source>
</evidence>
<feature type="domain" description="Thymidylate kinase-like" evidence="1">
    <location>
        <begin position="5"/>
        <end position="153"/>
    </location>
</feature>
<comment type="caution">
    <text evidence="2">The sequence shown here is derived from an EMBL/GenBank/DDBJ whole genome shotgun (WGS) entry which is preliminary data.</text>
</comment>
<dbReference type="SUPFAM" id="SSF52540">
    <property type="entry name" value="P-loop containing nucleoside triphosphate hydrolases"/>
    <property type="match status" value="1"/>
</dbReference>
<dbReference type="InterPro" id="IPR027417">
    <property type="entry name" value="P-loop_NTPase"/>
</dbReference>
<dbReference type="Proteomes" id="UP000070188">
    <property type="component" value="Unassembled WGS sequence"/>
</dbReference>
<evidence type="ECO:0000313" key="5">
    <source>
        <dbReference type="Proteomes" id="UP000070188"/>
    </source>
</evidence>
<dbReference type="AlphaFoldDB" id="A0A132MWS0"/>
<sequence length="192" mass="20846">MLIVVEGPSGVGKTSLAQALPGAVHVSETGASSPAPCLADFTRHHLHCLAPIERFLLYAARTAVKARTAARTLAGGSGIVVVDRFEASLYVLGTVTLRLAPDFVTALLGGHLAHGLTPDLTVFLDCDYRTYRQRAERRGDGLLLDAAGYEQQRKAFRRWFERQEAPSLWVNTSDLPLAELSHKVLANIARCL</sequence>
<protein>
    <recommendedName>
        <fullName evidence="1">Thymidylate kinase-like domain-containing protein</fullName>
    </recommendedName>
</protein>
<accession>A0A132MWS0</accession>
<reference evidence="6" key="2">
    <citation type="submission" date="2015-02" db="EMBL/GenBank/DDBJ databases">
        <title>Physiological reanalysis, assessment of diazotrophy, and genome sequences of multiple isolates of Streptomyces thermoautotrophicus.</title>
        <authorList>
            <person name="MacKellar D.C."/>
            <person name="Lieber L."/>
            <person name="Norman J."/>
            <person name="Bolger A."/>
            <person name="Tobin C."/>
            <person name="Murray J.W."/>
            <person name="Friesen M."/>
            <person name="Prell J."/>
        </authorList>
    </citation>
    <scope>NUCLEOTIDE SEQUENCE [LARGE SCALE GENOMIC DNA]</scope>
    <source>
        <strain evidence="6">UBT1</strain>
    </source>
</reference>
<reference evidence="5" key="4">
    <citation type="submission" date="2015-04" db="EMBL/GenBank/DDBJ databases">
        <title>Physiological reanalysis, assessment of diazotrophy, and genome sequences of multiple isolates of Streptomyces thermoautotrophicus.</title>
        <authorList>
            <person name="MacKellar D.C."/>
            <person name="Lieber L."/>
            <person name="Norman J."/>
            <person name="Bolger A."/>
            <person name="Tobin C."/>
            <person name="Murray J.W."/>
            <person name="Chang R."/>
            <person name="Ford T."/>
            <person name="Nguyen P.Q."/>
            <person name="Woodward J."/>
            <person name="Permingeat H."/>
            <person name="Joshi N.S."/>
            <person name="Silver P.A."/>
            <person name="Usadel B."/>
            <person name="Rutherford A.W."/>
            <person name="Friesen M."/>
            <person name="Prell J."/>
        </authorList>
    </citation>
    <scope>NUCLEOTIDE SEQUENCE [LARGE SCALE GENOMIC DNA]</scope>
    <source>
        <strain evidence="5">H1</strain>
    </source>
</reference>
<dbReference type="RefSeq" id="WP_066889179.1">
    <property type="nucleotide sequence ID" value="NZ_JYIK01001097.1"/>
</dbReference>
<dbReference type="EMBL" id="LAXD01000001">
    <property type="protein sequence ID" value="KWX02267.1"/>
    <property type="molecule type" value="Genomic_DNA"/>
</dbReference>
<evidence type="ECO:0000259" key="1">
    <source>
        <dbReference type="Pfam" id="PF02223"/>
    </source>
</evidence>
<dbReference type="Proteomes" id="UP000070659">
    <property type="component" value="Unassembled WGS sequence"/>
</dbReference>
<dbReference type="Gene3D" id="3.40.50.300">
    <property type="entry name" value="P-loop containing nucleotide triphosphate hydrolases"/>
    <property type="match status" value="1"/>
</dbReference>
<gene>
    <name evidence="2" type="ORF">LI90_3310</name>
    <name evidence="3" type="ORF">TH66_11040</name>
    <name evidence="4" type="ORF">TR74_21665</name>
</gene>
<dbReference type="InterPro" id="IPR039430">
    <property type="entry name" value="Thymidylate_kin-like_dom"/>
</dbReference>
<reference evidence="3 7" key="1">
    <citation type="submission" date="2015-02" db="EMBL/GenBank/DDBJ databases">
        <title>Physiological reanalysis, assessment of diazotrophy, and genome sequences of multiple isolates of Streptomyces thermoautotrophicus.</title>
        <authorList>
            <person name="MacKellar D.C."/>
            <person name="Lieber L."/>
            <person name="Norman J."/>
            <person name="Bolger A."/>
            <person name="Tobin C."/>
            <person name="Murray J.W."/>
            <person name="Prell J."/>
        </authorList>
    </citation>
    <scope>NUCLEOTIDE SEQUENCE [LARGE SCALE GENOMIC DNA]</scope>
    <source>
        <strain evidence="3 7">UBT1</strain>
    </source>
</reference>
<keyword evidence="5" id="KW-1185">Reference proteome</keyword>
<dbReference type="EMBL" id="JYIK01001097">
    <property type="protein sequence ID" value="KWX06563.1"/>
    <property type="molecule type" value="Genomic_DNA"/>
</dbReference>
<reference evidence="2" key="3">
    <citation type="submission" date="2015-04" db="EMBL/GenBank/DDBJ databases">
        <title>Physiological reanalysis, assessment of diazotrophy, and genome sequences of multiple isolates of Streptomyces thermoautotrophicus.</title>
        <authorList>
            <person name="MacKellar D.C."/>
            <person name="Lieber L."/>
            <person name="Norman J."/>
            <person name="Bolger A."/>
            <person name="Tobin C."/>
            <person name="Murray J.W."/>
            <person name="Woodward J."/>
            <person name="Friesen M."/>
            <person name="Prell J."/>
        </authorList>
    </citation>
    <scope>NUCLEOTIDE SEQUENCE [LARGE SCALE GENOMIC DNA]</scope>
    <source>
        <strain evidence="2">H1</strain>
    </source>
</reference>
<name>A0A132MWS0_9ACTN</name>
<dbReference type="Proteomes" id="UP000070598">
    <property type="component" value="Unassembled WGS sequence"/>
</dbReference>